<keyword evidence="2" id="KW-1185">Reference proteome</keyword>
<protein>
    <submittedName>
        <fullName evidence="1">Uncharacterized protein</fullName>
    </submittedName>
</protein>
<proteinExistence type="predicted"/>
<dbReference type="EMBL" id="MCFE01000065">
    <property type="protein sequence ID" value="ORY01772.1"/>
    <property type="molecule type" value="Genomic_DNA"/>
</dbReference>
<name>A0A1Y1YUQ1_9FUNG</name>
<dbReference type="InParanoid" id="A0A1Y1YUQ1"/>
<evidence type="ECO:0000313" key="2">
    <source>
        <dbReference type="Proteomes" id="UP000193498"/>
    </source>
</evidence>
<comment type="caution">
    <text evidence="1">The sequence shown here is derived from an EMBL/GenBank/DDBJ whole genome shotgun (WGS) entry which is preliminary data.</text>
</comment>
<sequence length="90" mass="10165">MTVARGSVGFSICITLTVQHRAICNRGGKAHSYKPYSRYTMLTNSSLVYCFKELSAYNLDHNFDVLILQVDPSPVHRESCKNASPLEKFH</sequence>
<evidence type="ECO:0000313" key="1">
    <source>
        <dbReference type="EMBL" id="ORY01772.1"/>
    </source>
</evidence>
<dbReference type="Proteomes" id="UP000193498">
    <property type="component" value="Unassembled WGS sequence"/>
</dbReference>
<organism evidence="1 2">
    <name type="scientific">Basidiobolus meristosporus CBS 931.73</name>
    <dbReference type="NCBI Taxonomy" id="1314790"/>
    <lineage>
        <taxon>Eukaryota</taxon>
        <taxon>Fungi</taxon>
        <taxon>Fungi incertae sedis</taxon>
        <taxon>Zoopagomycota</taxon>
        <taxon>Entomophthoromycotina</taxon>
        <taxon>Basidiobolomycetes</taxon>
        <taxon>Basidiobolales</taxon>
        <taxon>Basidiobolaceae</taxon>
        <taxon>Basidiobolus</taxon>
    </lineage>
</organism>
<reference evidence="1 2" key="1">
    <citation type="submission" date="2016-07" db="EMBL/GenBank/DDBJ databases">
        <title>Pervasive Adenine N6-methylation of Active Genes in Fungi.</title>
        <authorList>
            <consortium name="DOE Joint Genome Institute"/>
            <person name="Mondo S.J."/>
            <person name="Dannebaum R.O."/>
            <person name="Kuo R.C."/>
            <person name="Labutti K."/>
            <person name="Haridas S."/>
            <person name="Kuo A."/>
            <person name="Salamov A."/>
            <person name="Ahrendt S.R."/>
            <person name="Lipzen A."/>
            <person name="Sullivan W."/>
            <person name="Andreopoulos W.B."/>
            <person name="Clum A."/>
            <person name="Lindquist E."/>
            <person name="Daum C."/>
            <person name="Ramamoorthy G.K."/>
            <person name="Gryganskyi A."/>
            <person name="Culley D."/>
            <person name="Magnuson J.K."/>
            <person name="James T.Y."/>
            <person name="O'Malley M.A."/>
            <person name="Stajich J.E."/>
            <person name="Spatafora J.W."/>
            <person name="Visel A."/>
            <person name="Grigoriev I.V."/>
        </authorList>
    </citation>
    <scope>NUCLEOTIDE SEQUENCE [LARGE SCALE GENOMIC DNA]</scope>
    <source>
        <strain evidence="1 2">CBS 931.73</strain>
    </source>
</reference>
<accession>A0A1Y1YUQ1</accession>
<gene>
    <name evidence="1" type="ORF">K493DRAFT_89927</name>
</gene>
<dbReference type="AlphaFoldDB" id="A0A1Y1YUQ1"/>